<dbReference type="Pfam" id="PF00392">
    <property type="entry name" value="GntR"/>
    <property type="match status" value="1"/>
</dbReference>
<dbReference type="GO" id="GO:0003700">
    <property type="term" value="F:DNA-binding transcription factor activity"/>
    <property type="evidence" value="ECO:0007669"/>
    <property type="project" value="InterPro"/>
</dbReference>
<name>A0A9X1NMH5_9ACTN</name>
<sequence>MSSGHLLLGQRLPPERVLAERLGCSRHVLRGQLALLEQQGRITRTVGRGTYLSATAPARRQTTSSPDAVLEARIAWEPRLMHLVAIRATDGDFERFERCLAQGVAAQTVQEREEADMVFHRALAAGAHNEVVDRMHALLEESRSSLTWGRVGDEIYTQANWASCRDEHESIADALRERDAATASQRMRTHLLNVRRQFFADL</sequence>
<dbReference type="EMBL" id="JAJOMB010000024">
    <property type="protein sequence ID" value="MCD5315813.1"/>
    <property type="molecule type" value="Genomic_DNA"/>
</dbReference>
<dbReference type="InterPro" id="IPR000524">
    <property type="entry name" value="Tscrpt_reg_HTH_GntR"/>
</dbReference>
<dbReference type="Gene3D" id="1.10.10.10">
    <property type="entry name" value="Winged helix-like DNA-binding domain superfamily/Winged helix DNA-binding domain"/>
    <property type="match status" value="1"/>
</dbReference>
<dbReference type="PANTHER" id="PTHR43537">
    <property type="entry name" value="TRANSCRIPTIONAL REGULATOR, GNTR FAMILY"/>
    <property type="match status" value="1"/>
</dbReference>
<dbReference type="PRINTS" id="PR00035">
    <property type="entry name" value="HTHGNTR"/>
</dbReference>
<dbReference type="SUPFAM" id="SSF46785">
    <property type="entry name" value="Winged helix' DNA-binding domain"/>
    <property type="match status" value="1"/>
</dbReference>
<comment type="caution">
    <text evidence="5">The sequence shown here is derived from an EMBL/GenBank/DDBJ whole genome shotgun (WGS) entry which is preliminary data.</text>
</comment>
<dbReference type="Proteomes" id="UP001138997">
    <property type="component" value="Unassembled WGS sequence"/>
</dbReference>
<accession>A0A9X1NMH5</accession>
<keyword evidence="1" id="KW-0805">Transcription regulation</keyword>
<dbReference type="InterPro" id="IPR036388">
    <property type="entry name" value="WH-like_DNA-bd_sf"/>
</dbReference>
<dbReference type="SMART" id="SM00895">
    <property type="entry name" value="FCD"/>
    <property type="match status" value="1"/>
</dbReference>
<dbReference type="InterPro" id="IPR011711">
    <property type="entry name" value="GntR_C"/>
</dbReference>
<feature type="domain" description="HTH gntR-type" evidence="4">
    <location>
        <begin position="1"/>
        <end position="55"/>
    </location>
</feature>
<keyword evidence="6" id="KW-1185">Reference proteome</keyword>
<dbReference type="Pfam" id="PF07729">
    <property type="entry name" value="FCD"/>
    <property type="match status" value="1"/>
</dbReference>
<dbReference type="InterPro" id="IPR036390">
    <property type="entry name" value="WH_DNA-bd_sf"/>
</dbReference>
<keyword evidence="3" id="KW-0804">Transcription</keyword>
<evidence type="ECO:0000256" key="3">
    <source>
        <dbReference type="ARBA" id="ARBA00023163"/>
    </source>
</evidence>
<dbReference type="PANTHER" id="PTHR43537:SF5">
    <property type="entry name" value="UXU OPERON TRANSCRIPTIONAL REGULATOR"/>
    <property type="match status" value="1"/>
</dbReference>
<evidence type="ECO:0000313" key="5">
    <source>
        <dbReference type="EMBL" id="MCD5315813.1"/>
    </source>
</evidence>
<evidence type="ECO:0000259" key="4">
    <source>
        <dbReference type="PROSITE" id="PS50949"/>
    </source>
</evidence>
<protein>
    <submittedName>
        <fullName evidence="5">FCD domain-containing protein</fullName>
    </submittedName>
</protein>
<evidence type="ECO:0000313" key="6">
    <source>
        <dbReference type="Proteomes" id="UP001138997"/>
    </source>
</evidence>
<dbReference type="SUPFAM" id="SSF48008">
    <property type="entry name" value="GntR ligand-binding domain-like"/>
    <property type="match status" value="1"/>
</dbReference>
<dbReference type="Gene3D" id="1.20.120.530">
    <property type="entry name" value="GntR ligand-binding domain-like"/>
    <property type="match status" value="1"/>
</dbReference>
<dbReference type="GO" id="GO:0003677">
    <property type="term" value="F:DNA binding"/>
    <property type="evidence" value="ECO:0007669"/>
    <property type="project" value="UniProtKB-KW"/>
</dbReference>
<dbReference type="PROSITE" id="PS50949">
    <property type="entry name" value="HTH_GNTR"/>
    <property type="match status" value="1"/>
</dbReference>
<reference evidence="5" key="1">
    <citation type="submission" date="2021-11" db="EMBL/GenBank/DDBJ databases">
        <title>Streptomyces corallinus and Kineosporia corallina sp. nov., two new coral-derived marine actinobacteria.</title>
        <authorList>
            <person name="Buangrab K."/>
            <person name="Sutthacheep M."/>
            <person name="Yeemin T."/>
            <person name="Harunari E."/>
            <person name="Igarashi Y."/>
            <person name="Sripreechasak P."/>
            <person name="Kanchanasin P."/>
            <person name="Tanasupawat S."/>
            <person name="Phongsopitanun W."/>
        </authorList>
    </citation>
    <scope>NUCLEOTIDE SEQUENCE</scope>
    <source>
        <strain evidence="5">JCM 31032</strain>
    </source>
</reference>
<proteinExistence type="predicted"/>
<keyword evidence="2" id="KW-0238">DNA-binding</keyword>
<dbReference type="RefSeq" id="WP_231448632.1">
    <property type="nucleotide sequence ID" value="NZ_JAJOMB010000024.1"/>
</dbReference>
<dbReference type="InterPro" id="IPR008920">
    <property type="entry name" value="TF_FadR/GntR_C"/>
</dbReference>
<evidence type="ECO:0000256" key="2">
    <source>
        <dbReference type="ARBA" id="ARBA00023125"/>
    </source>
</evidence>
<dbReference type="SMART" id="SM00345">
    <property type="entry name" value="HTH_GNTR"/>
    <property type="match status" value="1"/>
</dbReference>
<dbReference type="AlphaFoldDB" id="A0A9X1NMH5"/>
<organism evidence="5 6">
    <name type="scientific">Kineosporia babensis</name>
    <dbReference type="NCBI Taxonomy" id="499548"/>
    <lineage>
        <taxon>Bacteria</taxon>
        <taxon>Bacillati</taxon>
        <taxon>Actinomycetota</taxon>
        <taxon>Actinomycetes</taxon>
        <taxon>Kineosporiales</taxon>
        <taxon>Kineosporiaceae</taxon>
        <taxon>Kineosporia</taxon>
    </lineage>
</organism>
<evidence type="ECO:0000256" key="1">
    <source>
        <dbReference type="ARBA" id="ARBA00023015"/>
    </source>
</evidence>
<gene>
    <name evidence="5" type="ORF">LR394_33455</name>
</gene>